<dbReference type="GO" id="GO:0016020">
    <property type="term" value="C:membrane"/>
    <property type="evidence" value="ECO:0007669"/>
    <property type="project" value="InterPro"/>
</dbReference>
<keyword evidence="3" id="KW-0472">Membrane</keyword>
<organism evidence="4 5">
    <name type="scientific">Vagococcus penaei</name>
    <dbReference type="NCBI Taxonomy" id="633807"/>
    <lineage>
        <taxon>Bacteria</taxon>
        <taxon>Bacillati</taxon>
        <taxon>Bacillota</taxon>
        <taxon>Bacilli</taxon>
        <taxon>Lactobacillales</taxon>
        <taxon>Enterococcaceae</taxon>
        <taxon>Vagococcus</taxon>
    </lineage>
</organism>
<evidence type="ECO:0000256" key="2">
    <source>
        <dbReference type="ARBA" id="ARBA00022989"/>
    </source>
</evidence>
<evidence type="ECO:0000256" key="3">
    <source>
        <dbReference type="SAM" id="Phobius"/>
    </source>
</evidence>
<proteinExistence type="predicted"/>
<evidence type="ECO:0008006" key="6">
    <source>
        <dbReference type="Google" id="ProtNLM"/>
    </source>
</evidence>
<gene>
    <name evidence="4" type="ORF">BW732_04170</name>
</gene>
<dbReference type="Pfam" id="PF07155">
    <property type="entry name" value="ECF-ribofla_trS"/>
    <property type="match status" value="1"/>
</dbReference>
<dbReference type="EMBL" id="CP019609">
    <property type="protein sequence ID" value="AQP53502.1"/>
    <property type="molecule type" value="Genomic_DNA"/>
</dbReference>
<feature type="transmembrane region" description="Helical" evidence="3">
    <location>
        <begin position="143"/>
        <end position="161"/>
    </location>
</feature>
<dbReference type="Gene3D" id="1.10.1760.20">
    <property type="match status" value="1"/>
</dbReference>
<dbReference type="Proteomes" id="UP000188246">
    <property type="component" value="Chromosome"/>
</dbReference>
<sequence length="171" mass="18124">MEELVNMGLIREKLPLLAILIALSVVLGLVINIPIPGTNGYVNLLDVGIYTAALTLGGPAGLLVGASSGLLLDLLLGYPQWMFFSLVIHGLQGYLVGILAKNQVKTLPLLGLILGSFTMVIGYYLATWLLYGHLAGLASLPSNALQVIVGIIGASSIVAILNKQKMTLHHW</sequence>
<dbReference type="InterPro" id="IPR009825">
    <property type="entry name" value="ECF_substrate-spec-like"/>
</dbReference>
<evidence type="ECO:0000313" key="4">
    <source>
        <dbReference type="EMBL" id="AQP53502.1"/>
    </source>
</evidence>
<reference evidence="4 5" key="1">
    <citation type="journal article" date="2010" name="Int. J. Syst. Evol. Microbiol.">
        <title>Vagococcus penaei sp. nov., isolated from spoilage microbiota of cooked shrimp (Penaeus vannamei).</title>
        <authorList>
            <person name="Jaffres E."/>
            <person name="Prevost H."/>
            <person name="Rossero A."/>
            <person name="Joffraud J.J."/>
            <person name="Dousset X."/>
        </authorList>
    </citation>
    <scope>NUCLEOTIDE SEQUENCE [LARGE SCALE GENOMIC DNA]</scope>
    <source>
        <strain evidence="4 5">CD276</strain>
    </source>
</reference>
<feature type="transmembrane region" description="Helical" evidence="3">
    <location>
        <begin position="78"/>
        <end position="100"/>
    </location>
</feature>
<feature type="transmembrane region" description="Helical" evidence="3">
    <location>
        <begin position="14"/>
        <end position="35"/>
    </location>
</feature>
<keyword evidence="2 3" id="KW-1133">Transmembrane helix</keyword>
<accession>A0A1Q2D514</accession>
<keyword evidence="5" id="KW-1185">Reference proteome</keyword>
<feature type="transmembrane region" description="Helical" evidence="3">
    <location>
        <begin position="47"/>
        <end position="72"/>
    </location>
</feature>
<protein>
    <recommendedName>
        <fullName evidence="6">ECF transporter S component</fullName>
    </recommendedName>
</protein>
<dbReference type="KEGG" id="vpi:BW732_04170"/>
<dbReference type="AlphaFoldDB" id="A0A1Q2D514"/>
<dbReference type="PANTHER" id="PTHR37815">
    <property type="entry name" value="UPF0397 PROTEIN BC_2624-RELATED"/>
    <property type="match status" value="1"/>
</dbReference>
<dbReference type="PANTHER" id="PTHR37815:SF3">
    <property type="entry name" value="UPF0397 PROTEIN SPR0429"/>
    <property type="match status" value="1"/>
</dbReference>
<evidence type="ECO:0000256" key="1">
    <source>
        <dbReference type="ARBA" id="ARBA00022692"/>
    </source>
</evidence>
<dbReference type="STRING" id="633807.BW732_04170"/>
<feature type="transmembrane region" description="Helical" evidence="3">
    <location>
        <begin position="107"/>
        <end position="131"/>
    </location>
</feature>
<evidence type="ECO:0000313" key="5">
    <source>
        <dbReference type="Proteomes" id="UP000188246"/>
    </source>
</evidence>
<keyword evidence="1 3" id="KW-0812">Transmembrane</keyword>
<name>A0A1Q2D514_9ENTE</name>